<keyword evidence="6" id="KW-1185">Reference proteome</keyword>
<feature type="domain" description="UBC core" evidence="4">
    <location>
        <begin position="830"/>
        <end position="986"/>
    </location>
</feature>
<feature type="region of interest" description="Disordered" evidence="3">
    <location>
        <begin position="38"/>
        <end position="143"/>
    </location>
</feature>
<feature type="compositionally biased region" description="Low complexity" evidence="3">
    <location>
        <begin position="228"/>
        <end position="243"/>
    </location>
</feature>
<dbReference type="PANTHER" id="PTHR46116">
    <property type="entry name" value="(E3-INDEPENDENT) E2 UBIQUITIN-CONJUGATING ENZYME"/>
    <property type="match status" value="1"/>
</dbReference>
<dbReference type="SMART" id="SM00212">
    <property type="entry name" value="UBCc"/>
    <property type="match status" value="1"/>
</dbReference>
<proteinExistence type="predicted"/>
<protein>
    <submittedName>
        <fullName evidence="5">Ubiquitin-conjugating enzyme</fullName>
    </submittedName>
</protein>
<dbReference type="GO" id="GO:0016740">
    <property type="term" value="F:transferase activity"/>
    <property type="evidence" value="ECO:0007669"/>
    <property type="project" value="UniProtKB-KW"/>
</dbReference>
<evidence type="ECO:0000256" key="1">
    <source>
        <dbReference type="ARBA" id="ARBA00022679"/>
    </source>
</evidence>
<evidence type="ECO:0000256" key="3">
    <source>
        <dbReference type="SAM" id="MobiDB-lite"/>
    </source>
</evidence>
<evidence type="ECO:0000256" key="2">
    <source>
        <dbReference type="ARBA" id="ARBA00022786"/>
    </source>
</evidence>
<dbReference type="Pfam" id="PF00179">
    <property type="entry name" value="UQ_con"/>
    <property type="match status" value="1"/>
</dbReference>
<dbReference type="Gene3D" id="3.10.110.10">
    <property type="entry name" value="Ubiquitin Conjugating Enzyme"/>
    <property type="match status" value="1"/>
</dbReference>
<feature type="compositionally biased region" description="Basic and acidic residues" evidence="3">
    <location>
        <begin position="60"/>
        <end position="72"/>
    </location>
</feature>
<evidence type="ECO:0000313" key="5">
    <source>
        <dbReference type="EMBL" id="KAJ9133803.1"/>
    </source>
</evidence>
<feature type="region of interest" description="Disordered" evidence="3">
    <location>
        <begin position="670"/>
        <end position="693"/>
    </location>
</feature>
<feature type="compositionally biased region" description="Basic and acidic residues" evidence="3">
    <location>
        <begin position="110"/>
        <end position="138"/>
    </location>
</feature>
<dbReference type="CDD" id="cd23810">
    <property type="entry name" value="UBCc_BIRC6"/>
    <property type="match status" value="1"/>
</dbReference>
<feature type="compositionally biased region" description="Low complexity" evidence="3">
    <location>
        <begin position="250"/>
        <end position="264"/>
    </location>
</feature>
<name>A0AA38RJY6_9PEZI</name>
<dbReference type="AlphaFoldDB" id="A0AA38RJY6"/>
<keyword evidence="1" id="KW-0808">Transferase</keyword>
<comment type="caution">
    <text evidence="5">The sequence shown here is derived from an EMBL/GenBank/DDBJ whole genome shotgun (WGS) entry which is preliminary data.</text>
</comment>
<feature type="region of interest" description="Disordered" evidence="3">
    <location>
        <begin position="221"/>
        <end position="276"/>
    </location>
</feature>
<gene>
    <name evidence="5" type="ORF">NKR23_g10476</name>
</gene>
<feature type="compositionally biased region" description="Low complexity" evidence="3">
    <location>
        <begin position="78"/>
        <end position="94"/>
    </location>
</feature>
<dbReference type="PROSITE" id="PS50127">
    <property type="entry name" value="UBC_2"/>
    <property type="match status" value="1"/>
</dbReference>
<sequence>MRPQLVHPRVSAFLQPAHQQPARPLQALTLPPARRCLPKLLPESQSPSQDRLAPNVLERAGCENRNRREGSRLEFPATGSTTGSGSGSNSFTVGDSRAEVSAPIRSTASQHERPGSDPLKRHRLDEEDSHGHSSKHDSSLLAAPATQPRTLPAISEALASTDDARSQVPSGPRILSSTAAAAAASPNRVSAGSSSSSASYASAMSFEYTLTSSGPLLGTAMSPIDLTGGPSSSVVPSPRGASPTHPIDLTGASTSGSPASSTAGKMSKGSSEPEMMDIDSDTWHFAHDAKIVSLDEMFDRQLHEAEEARQISSDEALARELQGRLDGGTADASAAWAPDPAFASGLSDDLDQDEVGLAMLGHRVLRAQCPKCVTLLVGDPRLDIVERTSMHAASDKLLLSHLQCPACSGYVCLGCGKRVEYLNSLPTLPDPTPAHGLRATACCPSDRTFMIWLLACGYELPPCAAAPGKSSPKTLKGVLKDKIGGVNSEAKKQDSSATPKSVLGALTGKSAYSKGIGYGGGANDFDVVQVHHPFVVPGVIGKAAKPPMAPPNGAELISAGALAGTEEGSQAFYFRGMGLVLPSLERANLFDHEPDRIIVAMLSRSPLLSRAAELLRNDSIDEIMKKEGLYLALLEFIRAMASHSLTATLVHADLVIYPTEKELFSASLHPKQASAGGGGGSSKGKEKAAEKTAEKTSSLASLVERLGAVCGRVARTAALHPMDFQADDGKRMLALCSIVLQLHEFLSANRHAATAAPAAGGAWAIFGYAAAPASSIIQTRAAAAERRVAEYRDWHRSNCLGEVEDEKLMEASGYGGAARLLARQMPTVRGRMKRLISETTTLATALPEGIYVRHASSRLDLMKVLIVGPAKTPYENGLFEFDLFCPALYPQEPPQMLFRTTGGGKVRFNPNLYEDGKVCLSILNTWQGQPWDASQSTLLQVLVSIQSMIFCDEPWYNEPGREFSPNKSASESYNRSVQDWTMQHAMLPWLRQLDGAGAGTKSGGAVASTAATANRPSTGATDPLHVWNDVVQKHFEANSKAIVETIRTWKGKSGSRGGSKSSPLVNEVTDLITKKGFLKA</sequence>
<feature type="compositionally biased region" description="Basic and acidic residues" evidence="3">
    <location>
        <begin position="683"/>
        <end position="693"/>
    </location>
</feature>
<dbReference type="SUPFAM" id="SSF54495">
    <property type="entry name" value="UBC-like"/>
    <property type="match status" value="1"/>
</dbReference>
<dbReference type="InterPro" id="IPR016135">
    <property type="entry name" value="UBQ-conjugating_enzyme/RWD"/>
</dbReference>
<dbReference type="InterPro" id="IPR000608">
    <property type="entry name" value="UBC"/>
</dbReference>
<organism evidence="5 6">
    <name type="scientific">Pleurostoma richardsiae</name>
    <dbReference type="NCBI Taxonomy" id="41990"/>
    <lineage>
        <taxon>Eukaryota</taxon>
        <taxon>Fungi</taxon>
        <taxon>Dikarya</taxon>
        <taxon>Ascomycota</taxon>
        <taxon>Pezizomycotina</taxon>
        <taxon>Sordariomycetes</taxon>
        <taxon>Sordariomycetidae</taxon>
        <taxon>Calosphaeriales</taxon>
        <taxon>Pleurostomataceae</taxon>
        <taxon>Pleurostoma</taxon>
    </lineage>
</organism>
<reference evidence="5" key="1">
    <citation type="submission" date="2022-07" db="EMBL/GenBank/DDBJ databases">
        <title>Fungi with potential for degradation of polypropylene.</title>
        <authorList>
            <person name="Gostincar C."/>
        </authorList>
    </citation>
    <scope>NUCLEOTIDE SEQUENCE</scope>
    <source>
        <strain evidence="5">EXF-13308</strain>
    </source>
</reference>
<dbReference type="PANTHER" id="PTHR46116:SF39">
    <property type="entry name" value="BACULOVIRAL IAP REPEAT-CONTAINING PROTEIN 6"/>
    <property type="match status" value="1"/>
</dbReference>
<dbReference type="Proteomes" id="UP001174694">
    <property type="component" value="Unassembled WGS sequence"/>
</dbReference>
<dbReference type="EMBL" id="JANBVO010000047">
    <property type="protein sequence ID" value="KAJ9133803.1"/>
    <property type="molecule type" value="Genomic_DNA"/>
</dbReference>
<evidence type="ECO:0000259" key="4">
    <source>
        <dbReference type="PROSITE" id="PS50127"/>
    </source>
</evidence>
<keyword evidence="2" id="KW-0833">Ubl conjugation pathway</keyword>
<accession>A0AA38RJY6</accession>
<evidence type="ECO:0000313" key="6">
    <source>
        <dbReference type="Proteomes" id="UP001174694"/>
    </source>
</evidence>